<sequence length="210" mass="20791">MKLSGVGKRAAVLAAAALTAVTGVAVVGTGTADAARLPGGHTKAVGIDGQVVNISRSNESSRIMPSLAANGAGRAASASGTFKTTLSKGAGIMTVGYLVGCQINIEGLKGTLGASMTLDGSFKGTGAISVPLTPGQVAFVPVEKMALKKGKGTIVLDSVSIDVQLCGGYASARSVAQVIAAEGYKAEEGKLTGKSGYVQASLYGRPFSLG</sequence>
<evidence type="ECO:0008006" key="4">
    <source>
        <dbReference type="Google" id="ProtNLM"/>
    </source>
</evidence>
<dbReference type="KEGG" id="goq:ACH46_04340"/>
<evidence type="ECO:0000313" key="2">
    <source>
        <dbReference type="EMBL" id="ALG83882.1"/>
    </source>
</evidence>
<dbReference type="Gene3D" id="2.60.40.1650">
    <property type="entry name" value="Porin MspA (Ig-like beta-sandwich domain)"/>
    <property type="match status" value="1"/>
</dbReference>
<dbReference type="STRING" id="1136941.ACH46_04340"/>
<keyword evidence="3" id="KW-1185">Reference proteome</keyword>
<feature type="signal peptide" evidence="1">
    <location>
        <begin position="1"/>
        <end position="25"/>
    </location>
</feature>
<reference evidence="3" key="1">
    <citation type="submission" date="2015-06" db="EMBL/GenBank/DDBJ databases">
        <title>Complete genome sequence and metabolic analysis of phthalate degradation pathway in Gordonia sp. QH-11.</title>
        <authorList>
            <person name="Jin D."/>
            <person name="Kong X."/>
            <person name="Bai Z."/>
        </authorList>
    </citation>
    <scope>NUCLEOTIDE SEQUENCE [LARGE SCALE GENOMIC DNA]</scope>
    <source>
        <strain evidence="3">QH-11</strain>
    </source>
</reference>
<reference evidence="2 3" key="2">
    <citation type="journal article" date="2017" name="Int. J. Syst. Evol. Microbiol.">
        <title>Gordonia phthalatica sp. nov., a di-n-butyl phthalate-degrading bacterium isolated from activated sludge.</title>
        <authorList>
            <person name="Jin D."/>
            <person name="Kong X."/>
            <person name="Jia M."/>
            <person name="Yu X."/>
            <person name="Wang X."/>
            <person name="Zhuang X."/>
            <person name="Deng Y."/>
            <person name="Bai Z."/>
        </authorList>
    </citation>
    <scope>NUCLEOTIDE SEQUENCE [LARGE SCALE GENOMIC DNA]</scope>
    <source>
        <strain evidence="2 3">QH-11</strain>
    </source>
</reference>
<dbReference type="AlphaFoldDB" id="A0A0N9MP10"/>
<evidence type="ECO:0000313" key="3">
    <source>
        <dbReference type="Proteomes" id="UP000063789"/>
    </source>
</evidence>
<proteinExistence type="predicted"/>
<keyword evidence="1" id="KW-0732">Signal</keyword>
<dbReference type="Pfam" id="PF09203">
    <property type="entry name" value="MspA"/>
    <property type="match status" value="1"/>
</dbReference>
<dbReference type="OrthoDB" id="4540215at2"/>
<name>A0A0N9MP10_9ACTN</name>
<dbReference type="EMBL" id="CP011853">
    <property type="protein sequence ID" value="ALG83882.1"/>
    <property type="molecule type" value="Genomic_DNA"/>
</dbReference>
<dbReference type="PATRIC" id="fig|1136941.3.peg.877"/>
<evidence type="ECO:0000256" key="1">
    <source>
        <dbReference type="SAM" id="SignalP"/>
    </source>
</evidence>
<protein>
    <recommendedName>
        <fullName evidence="4">MspA family protein</fullName>
    </recommendedName>
</protein>
<dbReference type="RefSeq" id="WP_062391844.1">
    <property type="nucleotide sequence ID" value="NZ_CP011853.1"/>
</dbReference>
<accession>A0A0N9MP10</accession>
<gene>
    <name evidence="2" type="ORF">ACH46_04340</name>
</gene>
<feature type="chain" id="PRO_5038507300" description="MspA family protein" evidence="1">
    <location>
        <begin position="26"/>
        <end position="210"/>
    </location>
</feature>
<organism evidence="2 3">
    <name type="scientific">Gordonia phthalatica</name>
    <dbReference type="NCBI Taxonomy" id="1136941"/>
    <lineage>
        <taxon>Bacteria</taxon>
        <taxon>Bacillati</taxon>
        <taxon>Actinomycetota</taxon>
        <taxon>Actinomycetes</taxon>
        <taxon>Mycobacteriales</taxon>
        <taxon>Gordoniaceae</taxon>
        <taxon>Gordonia</taxon>
    </lineage>
</organism>
<dbReference type="InterPro" id="IPR015286">
    <property type="entry name" value="Porin_fam_mycobact-type"/>
</dbReference>
<dbReference type="Proteomes" id="UP000063789">
    <property type="component" value="Chromosome"/>
</dbReference>